<dbReference type="InterPro" id="IPR051299">
    <property type="entry name" value="AB_hydrolase_lip/est"/>
</dbReference>
<dbReference type="AlphaFoldDB" id="A0AAD4HYB2"/>
<feature type="chain" id="PRO_5042247187" description="Fungal lipase-type domain-containing protein" evidence="3">
    <location>
        <begin position="18"/>
        <end position="331"/>
    </location>
</feature>
<dbReference type="PANTHER" id="PTHR46640:SF1">
    <property type="entry name" value="FUNGAL LIPASE-LIKE DOMAIN-CONTAINING PROTEIN-RELATED"/>
    <property type="match status" value="1"/>
</dbReference>
<dbReference type="GO" id="GO:0016787">
    <property type="term" value="F:hydrolase activity"/>
    <property type="evidence" value="ECO:0007669"/>
    <property type="project" value="UniProtKB-KW"/>
</dbReference>
<dbReference type="PANTHER" id="PTHR46640">
    <property type="entry name" value="TRIACYLGLYCEROL LIPASE, PUTATIVE (AFU_ORTHOLOGUE AFUA_6G06510)-RELATED"/>
    <property type="match status" value="1"/>
</dbReference>
<evidence type="ECO:0000259" key="4">
    <source>
        <dbReference type="Pfam" id="PF01764"/>
    </source>
</evidence>
<evidence type="ECO:0000313" key="6">
    <source>
        <dbReference type="Proteomes" id="UP001197093"/>
    </source>
</evidence>
<dbReference type="EMBL" id="JAHCVI010000002">
    <property type="protein sequence ID" value="KAG7288872.1"/>
    <property type="molecule type" value="Genomic_DNA"/>
</dbReference>
<reference evidence="5" key="1">
    <citation type="submission" date="2023-02" db="EMBL/GenBank/DDBJ databases">
        <authorList>
            <person name="Palmer J.M."/>
        </authorList>
    </citation>
    <scope>NUCLEOTIDE SEQUENCE</scope>
    <source>
        <strain evidence="5">FW57</strain>
    </source>
</reference>
<keyword evidence="6" id="KW-1185">Reference proteome</keyword>
<gene>
    <name evidence="5" type="ORF">NEMBOFW57_005231</name>
</gene>
<comment type="caution">
    <text evidence="5">The sequence shown here is derived from an EMBL/GenBank/DDBJ whole genome shotgun (WGS) entry which is preliminary data.</text>
</comment>
<dbReference type="Proteomes" id="UP001197093">
    <property type="component" value="Unassembled WGS sequence"/>
</dbReference>
<keyword evidence="1 3" id="KW-0732">Signal</keyword>
<organism evidence="5 6">
    <name type="scientific">Staphylotrichum longicolle</name>
    <dbReference type="NCBI Taxonomy" id="669026"/>
    <lineage>
        <taxon>Eukaryota</taxon>
        <taxon>Fungi</taxon>
        <taxon>Dikarya</taxon>
        <taxon>Ascomycota</taxon>
        <taxon>Pezizomycotina</taxon>
        <taxon>Sordariomycetes</taxon>
        <taxon>Sordariomycetidae</taxon>
        <taxon>Sordariales</taxon>
        <taxon>Chaetomiaceae</taxon>
        <taxon>Staphylotrichum</taxon>
    </lineage>
</organism>
<accession>A0AAD4HYB2</accession>
<name>A0AAD4HYB2_9PEZI</name>
<dbReference type="Pfam" id="PF01764">
    <property type="entry name" value="Lipase_3"/>
    <property type="match status" value="1"/>
</dbReference>
<proteinExistence type="predicted"/>
<evidence type="ECO:0000256" key="2">
    <source>
        <dbReference type="ARBA" id="ARBA00022801"/>
    </source>
</evidence>
<feature type="domain" description="Fungal lipase-type" evidence="4">
    <location>
        <begin position="99"/>
        <end position="229"/>
    </location>
</feature>
<dbReference type="GO" id="GO:0006629">
    <property type="term" value="P:lipid metabolic process"/>
    <property type="evidence" value="ECO:0007669"/>
    <property type="project" value="InterPro"/>
</dbReference>
<dbReference type="InterPro" id="IPR002921">
    <property type="entry name" value="Fungal_lipase-type"/>
</dbReference>
<dbReference type="Gene3D" id="3.40.50.1820">
    <property type="entry name" value="alpha/beta hydrolase"/>
    <property type="match status" value="1"/>
</dbReference>
<evidence type="ECO:0000313" key="5">
    <source>
        <dbReference type="EMBL" id="KAG7288872.1"/>
    </source>
</evidence>
<feature type="signal peptide" evidence="3">
    <location>
        <begin position="1"/>
        <end position="17"/>
    </location>
</feature>
<dbReference type="InterPro" id="IPR029058">
    <property type="entry name" value="AB_hydrolase_fold"/>
</dbReference>
<evidence type="ECO:0000256" key="3">
    <source>
        <dbReference type="SAM" id="SignalP"/>
    </source>
</evidence>
<dbReference type="SUPFAM" id="SSF53474">
    <property type="entry name" value="alpha/beta-Hydrolases"/>
    <property type="match status" value="1"/>
</dbReference>
<keyword evidence="2" id="KW-0378">Hydrolase</keyword>
<protein>
    <recommendedName>
        <fullName evidence="4">Fungal lipase-type domain-containing protein</fullName>
    </recommendedName>
</protein>
<dbReference type="CDD" id="cd00519">
    <property type="entry name" value="Lipase_3"/>
    <property type="match status" value="1"/>
</dbReference>
<sequence length="331" mass="35500">MKGFLLTCLCWASLALAAPSSRRQDAVTPQQLNSFKLYAQWSAAAGCNNEKAAGEPVTCKLNQCSMFDSHNATVVASFIGTVLDTRGFVGIDPVDKQIVVSFRGSTSIRNWISNFVFAQVPCDLTAGCLAHAGFYASWGEVASRTLAAVRAAKAANPTYKVVATGHSLGGAVATLAAAYIRRAGIAADLYTYGSPRVGNVAFVAFVTDQPGGEYRVTHTDDPVPRLPPILLNYRHTSPEYWIDEGGDAVVTPDEVRGCPGYSNVQCNGGTKGLDVDAHLWYFQELYGCAPEGTPFKRAEGEISDAELEAKLNMYVDMDIQLAENLHAEGQS</sequence>
<evidence type="ECO:0000256" key="1">
    <source>
        <dbReference type="ARBA" id="ARBA00022729"/>
    </source>
</evidence>